<dbReference type="InterPro" id="IPR005097">
    <property type="entry name" value="Sacchrp_dh_NADP-bd"/>
</dbReference>
<comment type="similarity">
    <text evidence="1">Belongs to the saccharopine dehydrogenase family.</text>
</comment>
<dbReference type="PANTHER" id="PTHR12286:SF5">
    <property type="entry name" value="SACCHAROPINE DEHYDROGENASE-LIKE OXIDOREDUCTASE"/>
    <property type="match status" value="1"/>
</dbReference>
<dbReference type="GO" id="GO:0005811">
    <property type="term" value="C:lipid droplet"/>
    <property type="evidence" value="ECO:0007669"/>
    <property type="project" value="TreeGrafter"/>
</dbReference>
<evidence type="ECO:0000313" key="5">
    <source>
        <dbReference type="EMBL" id="GCB77166.1"/>
    </source>
</evidence>
<feature type="domain" description="Saccharopine dehydrogenase NADP binding" evidence="4">
    <location>
        <begin position="10"/>
        <end position="147"/>
    </location>
</feature>
<feature type="transmembrane region" description="Helical" evidence="3">
    <location>
        <begin position="272"/>
        <end position="297"/>
    </location>
</feature>
<evidence type="ECO:0000313" key="6">
    <source>
        <dbReference type="Proteomes" id="UP000288216"/>
    </source>
</evidence>
<gene>
    <name evidence="5" type="ORF">scyTo_0017559</name>
</gene>
<evidence type="ECO:0000256" key="3">
    <source>
        <dbReference type="SAM" id="Phobius"/>
    </source>
</evidence>
<dbReference type="Pfam" id="PF03435">
    <property type="entry name" value="Sacchrp_dh_NADP"/>
    <property type="match status" value="1"/>
</dbReference>
<evidence type="ECO:0000259" key="4">
    <source>
        <dbReference type="Pfam" id="PF03435"/>
    </source>
</evidence>
<dbReference type="Proteomes" id="UP000288216">
    <property type="component" value="Unassembled WGS sequence"/>
</dbReference>
<keyword evidence="3" id="KW-0472">Membrane</keyword>
<protein>
    <recommendedName>
        <fullName evidence="2">Saccharopine dehydrogenase-like oxidoreductase</fullName>
    </recommendedName>
</protein>
<dbReference type="SUPFAM" id="SSF51735">
    <property type="entry name" value="NAD(P)-binding Rossmann-fold domains"/>
    <property type="match status" value="1"/>
</dbReference>
<dbReference type="FunFam" id="3.40.50.720:FF:000178">
    <property type="entry name" value="Saccharopine dehydrogenase-like oxidoreductase"/>
    <property type="match status" value="1"/>
</dbReference>
<dbReference type="GO" id="GO:0005886">
    <property type="term" value="C:plasma membrane"/>
    <property type="evidence" value="ECO:0007669"/>
    <property type="project" value="TreeGrafter"/>
</dbReference>
<evidence type="ECO:0000256" key="2">
    <source>
        <dbReference type="ARBA" id="ARBA00039852"/>
    </source>
</evidence>
<dbReference type="OMA" id="MQLRYHD"/>
<dbReference type="GO" id="GO:0009247">
    <property type="term" value="P:glycolipid biosynthetic process"/>
    <property type="evidence" value="ECO:0007669"/>
    <property type="project" value="TreeGrafter"/>
</dbReference>
<reference evidence="5 6" key="1">
    <citation type="journal article" date="2018" name="Nat. Ecol. Evol.">
        <title>Shark genomes provide insights into elasmobranch evolution and the origin of vertebrates.</title>
        <authorList>
            <person name="Hara Y"/>
            <person name="Yamaguchi K"/>
            <person name="Onimaru K"/>
            <person name="Kadota M"/>
            <person name="Koyanagi M"/>
            <person name="Keeley SD"/>
            <person name="Tatsumi K"/>
            <person name="Tanaka K"/>
            <person name="Motone F"/>
            <person name="Kageyama Y"/>
            <person name="Nozu R"/>
            <person name="Adachi N"/>
            <person name="Nishimura O"/>
            <person name="Nakagawa R"/>
            <person name="Tanegashima C"/>
            <person name="Kiyatake I"/>
            <person name="Matsumoto R"/>
            <person name="Murakumo K"/>
            <person name="Nishida K"/>
            <person name="Terakita A"/>
            <person name="Kuratani S"/>
            <person name="Sato K"/>
            <person name="Hyodo S Kuraku.S."/>
        </authorList>
    </citation>
    <scope>NUCLEOTIDE SEQUENCE [LARGE SCALE GENOMIC DNA]</scope>
</reference>
<dbReference type="PANTHER" id="PTHR12286">
    <property type="entry name" value="SACCHAROPINE DEHYDROGENASE-LIKE OXIDOREDUCTASE"/>
    <property type="match status" value="1"/>
</dbReference>
<keyword evidence="3" id="KW-0812">Transmembrane</keyword>
<dbReference type="EMBL" id="BFAA01011519">
    <property type="protein sequence ID" value="GCB77166.1"/>
    <property type="molecule type" value="Genomic_DNA"/>
</dbReference>
<accession>A0A401PVL3</accession>
<sequence>MAAGRPYDLIIFGASGFTGQFVVEETARVASEAAAQRALSWTVAGRNRTKLEEVLGRAASALGIPELKSKEYIICDINDPLSLDAMCQQGSVILNCVGPYRFFGEPVVKACIENGTHCVDVSGEPQFLEGMQLKYDQQAAEKGVYIVGSCGLDSIPADMGILYTRNQLKGTLTAVESFLLLKTGPEGASFHDGTWQSAVHGMSDQDNLRKLRRQFGHKPLPVIGTKLRRRGSVFYSNIMNQYAIPFMGSDASVVKRTQRYLHENLKESPVQYGAYAAVGGMGSVILLMIAGFFFWCFTRCRLGRKLLIKYPEFFSAGYFTRQGPTKKQMEGTSFSMTFFGEGYQEGQNPQQGQPSVKICTQVKGPEPGYIATPIALVQAAVTILWEHKSLPNRGGVYSPGAAFSKTTLIERLNKHGIEFTVISKPEA</sequence>
<dbReference type="STRING" id="75743.A0A401PVL3"/>
<dbReference type="InterPro" id="IPR036291">
    <property type="entry name" value="NAD(P)-bd_dom_sf"/>
</dbReference>
<dbReference type="AlphaFoldDB" id="A0A401PVL3"/>
<organism evidence="5 6">
    <name type="scientific">Scyliorhinus torazame</name>
    <name type="common">Cloudy catshark</name>
    <name type="synonym">Catulus torazame</name>
    <dbReference type="NCBI Taxonomy" id="75743"/>
    <lineage>
        <taxon>Eukaryota</taxon>
        <taxon>Metazoa</taxon>
        <taxon>Chordata</taxon>
        <taxon>Craniata</taxon>
        <taxon>Vertebrata</taxon>
        <taxon>Chondrichthyes</taxon>
        <taxon>Elasmobranchii</taxon>
        <taxon>Galeomorphii</taxon>
        <taxon>Galeoidea</taxon>
        <taxon>Carcharhiniformes</taxon>
        <taxon>Scyliorhinidae</taxon>
        <taxon>Scyliorhinus</taxon>
    </lineage>
</organism>
<name>A0A401PVL3_SCYTO</name>
<dbReference type="GO" id="GO:0005739">
    <property type="term" value="C:mitochondrion"/>
    <property type="evidence" value="ECO:0007669"/>
    <property type="project" value="TreeGrafter"/>
</dbReference>
<comment type="caution">
    <text evidence="5">The sequence shown here is derived from an EMBL/GenBank/DDBJ whole genome shotgun (WGS) entry which is preliminary data.</text>
</comment>
<proteinExistence type="inferred from homology"/>
<dbReference type="Gene3D" id="3.40.50.720">
    <property type="entry name" value="NAD(P)-binding Rossmann-like Domain"/>
    <property type="match status" value="1"/>
</dbReference>
<evidence type="ECO:0000256" key="1">
    <source>
        <dbReference type="ARBA" id="ARBA00038048"/>
    </source>
</evidence>
<keyword evidence="3" id="KW-1133">Transmembrane helix</keyword>
<dbReference type="OrthoDB" id="10268090at2759"/>
<keyword evidence="6" id="KW-1185">Reference proteome</keyword>
<dbReference type="InterPro" id="IPR051276">
    <property type="entry name" value="Saccharopine_DH-like_oxidrdct"/>
</dbReference>